<reference evidence="1 2" key="1">
    <citation type="submission" date="2018-06" db="EMBL/GenBank/DDBJ databases">
        <authorList>
            <consortium name="Pathogen Informatics"/>
            <person name="Doyle S."/>
        </authorList>
    </citation>
    <scope>NUCLEOTIDE SEQUENCE [LARGE SCALE GENOMIC DNA]</scope>
    <source>
        <strain evidence="1 2">NCTC5908</strain>
    </source>
</reference>
<sequence length="32" mass="3825">MSLKEFFRAELDFLKKMVGISQRLTLTYLVFV</sequence>
<name>A0A336N474_AGGAP</name>
<accession>A0A336N474</accession>
<protein>
    <submittedName>
        <fullName evidence="1">Uncharacterized protein</fullName>
    </submittedName>
</protein>
<dbReference type="EMBL" id="UFSP01000001">
    <property type="protein sequence ID" value="SSY94846.1"/>
    <property type="molecule type" value="Genomic_DNA"/>
</dbReference>
<proteinExistence type="predicted"/>
<evidence type="ECO:0000313" key="2">
    <source>
        <dbReference type="Proteomes" id="UP000253728"/>
    </source>
</evidence>
<organism evidence="1 2">
    <name type="scientific">Aggregatibacter aphrophilus</name>
    <name type="common">Haemophilus aphrophilus</name>
    <dbReference type="NCBI Taxonomy" id="732"/>
    <lineage>
        <taxon>Bacteria</taxon>
        <taxon>Pseudomonadati</taxon>
        <taxon>Pseudomonadota</taxon>
        <taxon>Gammaproteobacteria</taxon>
        <taxon>Pasteurellales</taxon>
        <taxon>Pasteurellaceae</taxon>
        <taxon>Aggregatibacter</taxon>
    </lineage>
</organism>
<gene>
    <name evidence="1" type="ORF">NCTC5908_01049</name>
</gene>
<dbReference type="AlphaFoldDB" id="A0A336N474"/>
<dbReference type="Proteomes" id="UP000253728">
    <property type="component" value="Unassembled WGS sequence"/>
</dbReference>
<evidence type="ECO:0000313" key="1">
    <source>
        <dbReference type="EMBL" id="SSY94846.1"/>
    </source>
</evidence>